<dbReference type="EMBL" id="AJWK01016767">
    <property type="status" value="NOT_ANNOTATED_CDS"/>
    <property type="molecule type" value="Genomic_DNA"/>
</dbReference>
<dbReference type="SMART" id="SM00129">
    <property type="entry name" value="KISc"/>
    <property type="match status" value="1"/>
</dbReference>
<dbReference type="SUPFAM" id="SSF52540">
    <property type="entry name" value="P-loop containing nucleoside triphosphate hydrolases"/>
    <property type="match status" value="1"/>
</dbReference>
<proteinExistence type="inferred from homology"/>
<dbReference type="VEuPathDB" id="VectorBase:LLOJ005269"/>
<dbReference type="EMBL" id="AJWK01016768">
    <property type="status" value="NOT_ANNOTATED_CDS"/>
    <property type="molecule type" value="Genomic_DNA"/>
</dbReference>
<dbReference type="GO" id="GO:0008017">
    <property type="term" value="F:microtubule binding"/>
    <property type="evidence" value="ECO:0007669"/>
    <property type="project" value="InterPro"/>
</dbReference>
<feature type="compositionally biased region" description="Low complexity" evidence="8">
    <location>
        <begin position="435"/>
        <end position="446"/>
    </location>
</feature>
<evidence type="ECO:0000256" key="6">
    <source>
        <dbReference type="ARBA" id="ARBA00023212"/>
    </source>
</evidence>
<evidence type="ECO:0000259" key="9">
    <source>
        <dbReference type="PROSITE" id="PS50067"/>
    </source>
</evidence>
<dbReference type="GO" id="GO:0005875">
    <property type="term" value="C:microtubule associated complex"/>
    <property type="evidence" value="ECO:0007669"/>
    <property type="project" value="TreeGrafter"/>
</dbReference>
<dbReference type="VEuPathDB" id="VectorBase:LLONM1_002391"/>
<evidence type="ECO:0000256" key="8">
    <source>
        <dbReference type="SAM" id="MobiDB-lite"/>
    </source>
</evidence>
<evidence type="ECO:0000256" key="3">
    <source>
        <dbReference type="ARBA" id="ARBA00022741"/>
    </source>
</evidence>
<dbReference type="CDD" id="cd00106">
    <property type="entry name" value="KISc"/>
    <property type="match status" value="1"/>
</dbReference>
<feature type="domain" description="Kinesin motor" evidence="9">
    <location>
        <begin position="7"/>
        <end position="334"/>
    </location>
</feature>
<dbReference type="InterPro" id="IPR001752">
    <property type="entry name" value="Kinesin_motor_dom"/>
</dbReference>
<evidence type="ECO:0000256" key="5">
    <source>
        <dbReference type="ARBA" id="ARBA00023054"/>
    </source>
</evidence>
<dbReference type="GO" id="GO:0007052">
    <property type="term" value="P:mitotic spindle organization"/>
    <property type="evidence" value="ECO:0007669"/>
    <property type="project" value="TreeGrafter"/>
</dbReference>
<dbReference type="GO" id="GO:0003777">
    <property type="term" value="F:microtubule motor activity"/>
    <property type="evidence" value="ECO:0007669"/>
    <property type="project" value="InterPro"/>
</dbReference>
<evidence type="ECO:0000256" key="7">
    <source>
        <dbReference type="PROSITE-ProRule" id="PRU00283"/>
    </source>
</evidence>
<reference evidence="10" key="1">
    <citation type="submission" date="2020-05" db="UniProtKB">
        <authorList>
            <consortium name="EnsemblMetazoa"/>
        </authorList>
    </citation>
    <scope>IDENTIFICATION</scope>
    <source>
        <strain evidence="10">Jacobina</strain>
    </source>
</reference>
<dbReference type="PANTHER" id="PTHR47969:SF15">
    <property type="entry name" value="CHROMOSOME-ASSOCIATED KINESIN KIF4A-RELATED"/>
    <property type="match status" value="1"/>
</dbReference>
<dbReference type="Proteomes" id="UP000092461">
    <property type="component" value="Unassembled WGS sequence"/>
</dbReference>
<dbReference type="PROSITE" id="PS50067">
    <property type="entry name" value="KINESIN_MOTOR_2"/>
    <property type="match status" value="1"/>
</dbReference>
<organism evidence="10 11">
    <name type="scientific">Lutzomyia longipalpis</name>
    <name type="common">Sand fly</name>
    <dbReference type="NCBI Taxonomy" id="7200"/>
    <lineage>
        <taxon>Eukaryota</taxon>
        <taxon>Metazoa</taxon>
        <taxon>Ecdysozoa</taxon>
        <taxon>Arthropoda</taxon>
        <taxon>Hexapoda</taxon>
        <taxon>Insecta</taxon>
        <taxon>Pterygota</taxon>
        <taxon>Neoptera</taxon>
        <taxon>Endopterygota</taxon>
        <taxon>Diptera</taxon>
        <taxon>Nematocera</taxon>
        <taxon>Psychodoidea</taxon>
        <taxon>Psychodidae</taxon>
        <taxon>Lutzomyia</taxon>
        <taxon>Lutzomyia</taxon>
    </lineage>
</organism>
<comment type="similarity">
    <text evidence="7">Belongs to the TRAFAC class myosin-kinesin ATPase superfamily. Kinesin family.</text>
</comment>
<feature type="region of interest" description="Disordered" evidence="8">
    <location>
        <begin position="380"/>
        <end position="453"/>
    </location>
</feature>
<dbReference type="AlphaFoldDB" id="A0A1B0CKY2"/>
<dbReference type="InterPro" id="IPR036961">
    <property type="entry name" value="Kinesin_motor_dom_sf"/>
</dbReference>
<keyword evidence="5" id="KW-0175">Coiled coil</keyword>
<evidence type="ECO:0000256" key="1">
    <source>
        <dbReference type="ARBA" id="ARBA00004245"/>
    </source>
</evidence>
<keyword evidence="2" id="KW-0963">Cytoplasm</keyword>
<dbReference type="GO" id="GO:0051231">
    <property type="term" value="P:spindle elongation"/>
    <property type="evidence" value="ECO:0007669"/>
    <property type="project" value="TreeGrafter"/>
</dbReference>
<evidence type="ECO:0000256" key="2">
    <source>
        <dbReference type="ARBA" id="ARBA00022490"/>
    </source>
</evidence>
<keyword evidence="3 7" id="KW-0547">Nucleotide-binding</keyword>
<sequence>MDNENCAVRIAVRERPFNIYELRSENVESAVEVHPSNKNIIIVDDRPFVFDHVFSPNVTQERVYTELVAPLIDKMLCGFHCTVLAYGQSGNGKTYTMGLHKNLVSDTNSGLISRSISAICTRVQELCGAAEEQENLPELSVSFIEIYNEKVYDLLSENSTEPVNLKMYKYQGCRREKISNSEDAFEVLKQGNKNRHVRPTKINANSSRSHAIFTIYISVRKSKTCTVNSAFNFVDLAGSEGIRRTEHKGVALAEGVNINQGLLSMGHILQAISAGDKLIPYRDSVLTLSSKINSLEDSLNKNCYLTLLACISPSKVDSSETLNTLRFANSAKSMKNNPQINLIITEIQNARRNTPTKPPVTPKKRQTITATLKETTNKKFLPKTPYHNKTFTTPGWKNGRISGASGKKRSSTKAPPAAMNFNVTPFARKTRRSSVESTLSTVSSSTEKPEEVIQAPGRPLIEPSLTTVAFSPIIRRHVEQLEVRLGERMQCILSTINAPTETPRVQPRTDIVSSTPNVSHNQEFPSCPLDEIKRELQKIVRSEISDILGKTLSRRNSVAEQDEELDVPAEDDIQNMTFDVVIPDNPTTDFPVQKDMFEGHAEKENLPEKAATKRRSRRQEIVDVQNESLLRRSARITARRNTTCAEETFKKPPTPVKKRRKQERDVIGEVLKATEVAKGGKRMVKSVHKQEILKLLNTGNLKQLQCLSQVGLKTAFHIITHR</sequence>
<dbReference type="EMBL" id="AJWK01016766">
    <property type="status" value="NOT_ANNOTATED_CDS"/>
    <property type="molecule type" value="Genomic_DNA"/>
</dbReference>
<dbReference type="InterPro" id="IPR027640">
    <property type="entry name" value="Kinesin-like_fam"/>
</dbReference>
<keyword evidence="7" id="KW-0505">Motor protein</keyword>
<evidence type="ECO:0000313" key="11">
    <source>
        <dbReference type="Proteomes" id="UP000092461"/>
    </source>
</evidence>
<dbReference type="PRINTS" id="PR00380">
    <property type="entry name" value="KINESINHEAVY"/>
</dbReference>
<keyword evidence="4 7" id="KW-0067">ATP-binding</keyword>
<evidence type="ECO:0000313" key="10">
    <source>
        <dbReference type="EnsemblMetazoa" id="LLOJ005269-PA"/>
    </source>
</evidence>
<accession>A0A1B0CKY2</accession>
<dbReference type="PANTHER" id="PTHR47969">
    <property type="entry name" value="CHROMOSOME-ASSOCIATED KINESIN KIF4A-RELATED"/>
    <property type="match status" value="1"/>
</dbReference>
<dbReference type="GO" id="GO:0005524">
    <property type="term" value="F:ATP binding"/>
    <property type="evidence" value="ECO:0007669"/>
    <property type="project" value="UniProtKB-UniRule"/>
</dbReference>
<keyword evidence="11" id="KW-1185">Reference proteome</keyword>
<dbReference type="Gene3D" id="3.40.850.10">
    <property type="entry name" value="Kinesin motor domain"/>
    <property type="match status" value="1"/>
</dbReference>
<protein>
    <recommendedName>
        <fullName evidence="9">Kinesin motor domain-containing protein</fullName>
    </recommendedName>
</protein>
<comment type="subcellular location">
    <subcellularLocation>
        <location evidence="1">Cytoplasm</location>
        <location evidence="1">Cytoskeleton</location>
    </subcellularLocation>
</comment>
<keyword evidence="6" id="KW-0206">Cytoskeleton</keyword>
<dbReference type="GO" id="GO:0007018">
    <property type="term" value="P:microtubule-based movement"/>
    <property type="evidence" value="ECO:0007669"/>
    <property type="project" value="InterPro"/>
</dbReference>
<dbReference type="InterPro" id="IPR027417">
    <property type="entry name" value="P-loop_NTPase"/>
</dbReference>
<dbReference type="Pfam" id="PF00225">
    <property type="entry name" value="Kinesin"/>
    <property type="match status" value="1"/>
</dbReference>
<dbReference type="EnsemblMetazoa" id="LLOJ005269-RA">
    <property type="protein sequence ID" value="LLOJ005269-PA"/>
    <property type="gene ID" value="LLOJ005269"/>
</dbReference>
<name>A0A1B0CKY2_LUTLO</name>
<feature type="binding site" evidence="7">
    <location>
        <begin position="87"/>
        <end position="94"/>
    </location>
    <ligand>
        <name>ATP</name>
        <dbReference type="ChEBI" id="CHEBI:30616"/>
    </ligand>
</feature>
<evidence type="ECO:0000256" key="4">
    <source>
        <dbReference type="ARBA" id="ARBA00022840"/>
    </source>
</evidence>